<dbReference type="KEGG" id="ttq:NIES37_15000"/>
<keyword evidence="2" id="KW-1185">Reference proteome</keyword>
<organism evidence="1 2">
    <name type="scientific">Tolypothrix tenuis PCC 7101</name>
    <dbReference type="NCBI Taxonomy" id="231146"/>
    <lineage>
        <taxon>Bacteria</taxon>
        <taxon>Bacillati</taxon>
        <taxon>Cyanobacteriota</taxon>
        <taxon>Cyanophyceae</taxon>
        <taxon>Nostocales</taxon>
        <taxon>Tolypothrichaceae</taxon>
        <taxon>Tolypothrix</taxon>
    </lineage>
</organism>
<dbReference type="AlphaFoldDB" id="A0A1Z4MVQ5"/>
<protein>
    <submittedName>
        <fullName evidence="1">PilT domain-containing protein</fullName>
    </submittedName>
</protein>
<sequence length="44" mass="4823">MTAPHALRAATLPLHHRAPAGKMLIAQVQIENRTLISADSMFNQ</sequence>
<evidence type="ECO:0000313" key="2">
    <source>
        <dbReference type="Proteomes" id="UP000218785"/>
    </source>
</evidence>
<dbReference type="EMBL" id="AP018248">
    <property type="protein sequence ID" value="BAY97558.1"/>
    <property type="molecule type" value="Genomic_DNA"/>
</dbReference>
<reference evidence="1 2" key="1">
    <citation type="submission" date="2017-06" db="EMBL/GenBank/DDBJ databases">
        <title>Genome sequencing of cyanobaciteial culture collection at National Institute for Environmental Studies (NIES).</title>
        <authorList>
            <person name="Hirose Y."/>
            <person name="Shimura Y."/>
            <person name="Fujisawa T."/>
            <person name="Nakamura Y."/>
            <person name="Kawachi M."/>
        </authorList>
    </citation>
    <scope>NUCLEOTIDE SEQUENCE [LARGE SCALE GENOMIC DNA]</scope>
    <source>
        <strain evidence="1 2">NIES-37</strain>
    </source>
</reference>
<evidence type="ECO:0000313" key="1">
    <source>
        <dbReference type="EMBL" id="BAY97558.1"/>
    </source>
</evidence>
<name>A0A1Z4MVQ5_9CYAN</name>
<proteinExistence type="predicted"/>
<accession>A0A1Z4MVQ5</accession>
<gene>
    <name evidence="1" type="ORF">NIES37_15000</name>
</gene>
<dbReference type="Proteomes" id="UP000218785">
    <property type="component" value="Chromosome"/>
</dbReference>
<dbReference type="RefSeq" id="WP_321206583.1">
    <property type="nucleotide sequence ID" value="NZ_CAWNJS010000001.1"/>
</dbReference>